<dbReference type="EMBL" id="NCKW01009609">
    <property type="protein sequence ID" value="POM66464.1"/>
    <property type="molecule type" value="Genomic_DNA"/>
</dbReference>
<organism evidence="1 2">
    <name type="scientific">Phytophthora palmivora</name>
    <dbReference type="NCBI Taxonomy" id="4796"/>
    <lineage>
        <taxon>Eukaryota</taxon>
        <taxon>Sar</taxon>
        <taxon>Stramenopiles</taxon>
        <taxon>Oomycota</taxon>
        <taxon>Peronosporomycetes</taxon>
        <taxon>Peronosporales</taxon>
        <taxon>Peronosporaceae</taxon>
        <taxon>Phytophthora</taxon>
    </lineage>
</organism>
<comment type="caution">
    <text evidence="1">The sequence shown here is derived from an EMBL/GenBank/DDBJ whole genome shotgun (WGS) entry which is preliminary data.</text>
</comment>
<reference evidence="1 2" key="1">
    <citation type="journal article" date="2017" name="Genome Biol. Evol.">
        <title>Phytophthora megakarya and P. palmivora, closely related causal agents of cacao black pod rot, underwent increases in genome sizes and gene numbers by different mechanisms.</title>
        <authorList>
            <person name="Ali S.S."/>
            <person name="Shao J."/>
            <person name="Lary D.J."/>
            <person name="Kronmiller B."/>
            <person name="Shen D."/>
            <person name="Strem M.D."/>
            <person name="Amoako-Attah I."/>
            <person name="Akrofi A.Y."/>
            <person name="Begoude B.A."/>
            <person name="Ten Hoopen G.M."/>
            <person name="Coulibaly K."/>
            <person name="Kebe B.I."/>
            <person name="Melnick R.L."/>
            <person name="Guiltinan M.J."/>
            <person name="Tyler B.M."/>
            <person name="Meinhardt L.W."/>
            <person name="Bailey B.A."/>
        </authorList>
    </citation>
    <scope>NUCLEOTIDE SEQUENCE [LARGE SCALE GENOMIC DNA]</scope>
    <source>
        <strain evidence="2">sbr112.9</strain>
    </source>
</reference>
<evidence type="ECO:0000313" key="2">
    <source>
        <dbReference type="Proteomes" id="UP000237271"/>
    </source>
</evidence>
<proteinExistence type="predicted"/>
<name>A0A2P4XLR0_9STRA</name>
<sequence>MSLNDLAPTNTRSARENAFLEDEEVEWKYLEEFMQRENAAHILEAVVDKFDMHPAFKEGRIGNLLARRSFPQHRTAVDKSLLKKGQVLERHYMKRESGAFVNKAPTCTKSALKRMMEYLYSTAANLSIRSGDIFFVRFIFIKTSEESLFPDDDFATCPILAIIVALATQAAHDVARLSQILAKGTQSEIAPATPLIDLLDHPEAVTSSILWQIVRRVKMLHPAFTAT</sequence>
<dbReference type="Proteomes" id="UP000237271">
    <property type="component" value="Unassembled WGS sequence"/>
</dbReference>
<evidence type="ECO:0000313" key="1">
    <source>
        <dbReference type="EMBL" id="POM66464.1"/>
    </source>
</evidence>
<dbReference type="AlphaFoldDB" id="A0A2P4XLR0"/>
<gene>
    <name evidence="1" type="ORF">PHPALM_17670</name>
</gene>
<protein>
    <submittedName>
        <fullName evidence="1">Uncharacterized protein</fullName>
    </submittedName>
</protein>
<keyword evidence="2" id="KW-1185">Reference proteome</keyword>
<accession>A0A2P4XLR0</accession>